<dbReference type="AlphaFoldDB" id="A0A1I7TSG8"/>
<proteinExistence type="predicted"/>
<dbReference type="PROSITE" id="PS00028">
    <property type="entry name" value="ZINC_FINGER_C2H2_1"/>
    <property type="match status" value="1"/>
</dbReference>
<dbReference type="GO" id="GO:0008270">
    <property type="term" value="F:zinc ion binding"/>
    <property type="evidence" value="ECO:0007669"/>
    <property type="project" value="UniProtKB-KW"/>
</dbReference>
<feature type="region of interest" description="Disordered" evidence="2">
    <location>
        <begin position="791"/>
        <end position="925"/>
    </location>
</feature>
<dbReference type="Proteomes" id="UP000095282">
    <property type="component" value="Unplaced"/>
</dbReference>
<keyword evidence="1" id="KW-0479">Metal-binding</keyword>
<feature type="compositionally biased region" description="Polar residues" evidence="2">
    <location>
        <begin position="238"/>
        <end position="250"/>
    </location>
</feature>
<organism evidence="4 5">
    <name type="scientific">Caenorhabditis tropicalis</name>
    <dbReference type="NCBI Taxonomy" id="1561998"/>
    <lineage>
        <taxon>Eukaryota</taxon>
        <taxon>Metazoa</taxon>
        <taxon>Ecdysozoa</taxon>
        <taxon>Nematoda</taxon>
        <taxon>Chromadorea</taxon>
        <taxon>Rhabditida</taxon>
        <taxon>Rhabditina</taxon>
        <taxon>Rhabditomorpha</taxon>
        <taxon>Rhabditoidea</taxon>
        <taxon>Rhabditidae</taxon>
        <taxon>Peloderinae</taxon>
        <taxon>Caenorhabditis</taxon>
    </lineage>
</organism>
<dbReference type="InterPro" id="IPR013087">
    <property type="entry name" value="Znf_C2H2_type"/>
</dbReference>
<keyword evidence="1" id="KW-0863">Zinc-finger</keyword>
<feature type="compositionally biased region" description="Acidic residues" evidence="2">
    <location>
        <begin position="827"/>
        <end position="838"/>
    </location>
</feature>
<dbReference type="PROSITE" id="PS50157">
    <property type="entry name" value="ZINC_FINGER_C2H2_2"/>
    <property type="match status" value="1"/>
</dbReference>
<dbReference type="WBParaSite" id="Csp11.Scaffold629.g11317.t1">
    <property type="protein sequence ID" value="Csp11.Scaffold629.g11317.t1"/>
    <property type="gene ID" value="Csp11.Scaffold629.g11317"/>
</dbReference>
<name>A0A1I7TSG8_9PELO</name>
<evidence type="ECO:0000256" key="2">
    <source>
        <dbReference type="SAM" id="MobiDB-lite"/>
    </source>
</evidence>
<reference evidence="5" key="1">
    <citation type="submission" date="2016-11" db="UniProtKB">
        <authorList>
            <consortium name="WormBaseParasite"/>
        </authorList>
    </citation>
    <scope>IDENTIFICATION</scope>
</reference>
<feature type="compositionally biased region" description="Pro residues" evidence="2">
    <location>
        <begin position="897"/>
        <end position="906"/>
    </location>
</feature>
<dbReference type="PANTHER" id="PTHR33936">
    <property type="entry name" value="PROTEIN CBG17840"/>
    <property type="match status" value="1"/>
</dbReference>
<dbReference type="eggNOG" id="ENOG502TI5V">
    <property type="taxonomic scope" value="Eukaryota"/>
</dbReference>
<evidence type="ECO:0000313" key="4">
    <source>
        <dbReference type="Proteomes" id="UP000095282"/>
    </source>
</evidence>
<dbReference type="STRING" id="1561998.A0A1I7TSG8"/>
<accession>A0A1I7TSG8</accession>
<feature type="region of interest" description="Disordered" evidence="2">
    <location>
        <begin position="207"/>
        <end position="250"/>
    </location>
</feature>
<feature type="region of interest" description="Disordered" evidence="2">
    <location>
        <begin position="135"/>
        <end position="169"/>
    </location>
</feature>
<evidence type="ECO:0000259" key="3">
    <source>
        <dbReference type="PROSITE" id="PS50157"/>
    </source>
</evidence>
<feature type="region of interest" description="Disordered" evidence="2">
    <location>
        <begin position="679"/>
        <end position="717"/>
    </location>
</feature>
<dbReference type="InterPro" id="IPR052797">
    <property type="entry name" value="RegFact_GeneExpr_CellDeath"/>
</dbReference>
<feature type="domain" description="C2H2-type" evidence="3">
    <location>
        <begin position="267"/>
        <end position="295"/>
    </location>
</feature>
<evidence type="ECO:0000256" key="1">
    <source>
        <dbReference type="PROSITE-ProRule" id="PRU00042"/>
    </source>
</evidence>
<protein>
    <submittedName>
        <fullName evidence="5">C2H2-type domain-containing protein</fullName>
    </submittedName>
</protein>
<feature type="compositionally biased region" description="Polar residues" evidence="2">
    <location>
        <begin position="694"/>
        <end position="703"/>
    </location>
</feature>
<evidence type="ECO:0000313" key="5">
    <source>
        <dbReference type="WBParaSite" id="Csp11.Scaffold629.g11317.t1"/>
    </source>
</evidence>
<dbReference type="PANTHER" id="PTHR33936:SF2">
    <property type="entry name" value="MODIFIER OF CELL DEATH"/>
    <property type="match status" value="1"/>
</dbReference>
<keyword evidence="4" id="KW-1185">Reference proteome</keyword>
<keyword evidence="1" id="KW-0862">Zinc</keyword>
<sequence>MEAAPDEDSSVFMDSNGEIVENEIGEHEVHEEVVHNEDMIQVQHEEVLEEIVEEDGMMYDTDGRVIEYRDMMVYDEDTEVIEEYVEVEDLGDGRFAYVMTDEHGNRRLLKDEEVEAMKKMPHLMEEVLVDEKELEAGPSTSEEFPQHKRGRFPPRGASKQVRPRGLMGKDGHMLYVDRDEFYGSSSKRMNDMAKIDVEKYVPTMTINRRPLPDNFKPKPPRVRKNPPWQEESGAGPSTRPSTSALDGSTSPILKDSLLHEEEIVVRFKCPECGEGFPSMERHCLHMFKRHDCQTTVREADFFTDTEFENFLVKVEKASLGKEMNEVVRKKSRTGSSQIFVCNYMSKGSQKEAELVEVGMAALAERPLEVCTAFVQKTHSYESIHVKYCDQHIHFDGNIGFRVPLAVKRRLFQMSFKRIPIPCMQVLLSMEVMDLLPHPTRFEQKLRNLSHVEIVELLGIINASLRKHSHVYHEPRGRRIGIKFDSIKTSEGAPTLVVKRVDLPKSGGGFGRNSGPSTSSQPIGFDGQEIPEMEREEEVFDQDTVPEECDGVLDENFFYDPENDRDPLFEELTETELGVLEAYERDISVKLTEEQHKERIRQKTKFSLAKVVSTYQSLDTATHGLSAAELHTDTINQLREMASYVVEICCQLDAEVKSQFNPALRVDEIKRDMIAGIAMQERTYQPERRPRRIGGSSSQTTPNKPQFRPPARSHEEYSQRIMMSKQREMDSNSEVQRQLLNITEAFEDINQQQRLQILREETLKMSRHGSLEPEDEKPTVLAPVPEEMKAMPWVKPQRSRRPPADPNAPPKKRGRPHKKDQSRVVEETVVEEVVNDDQEMILVENPEITSSEAPPEPAAPIEPVKEKPSPQKSPVKKTVVETAKPPAVEIKEVKEEPPTPPQNPVPPTTTRTGRVVKPKKWDDHEQ</sequence>